<dbReference type="EMBL" id="BGPR01186830">
    <property type="protein sequence ID" value="GBM79568.1"/>
    <property type="molecule type" value="Genomic_DNA"/>
</dbReference>
<comment type="caution">
    <text evidence="1">The sequence shown here is derived from an EMBL/GenBank/DDBJ whole genome shotgun (WGS) entry which is preliminary data.</text>
</comment>
<dbReference type="OrthoDB" id="6414029at2759"/>
<feature type="non-terminal residue" evidence="1">
    <location>
        <position position="1"/>
    </location>
</feature>
<sequence length="68" mass="7674">DHTYNFFRFRSQIDDTNVFLPPSGVFCKVSNTNQFPGLPVYFSFSYDLIDEQEGAGDNPGVVAVHKKV</sequence>
<name>A0A4Y2IP28_ARAVE</name>
<protein>
    <submittedName>
        <fullName evidence="1">Uncharacterized protein</fullName>
    </submittedName>
</protein>
<dbReference type="Proteomes" id="UP000499080">
    <property type="component" value="Unassembled WGS sequence"/>
</dbReference>
<evidence type="ECO:0000313" key="2">
    <source>
        <dbReference type="Proteomes" id="UP000499080"/>
    </source>
</evidence>
<gene>
    <name evidence="1" type="ORF">AVEN_33571_1</name>
</gene>
<proteinExistence type="predicted"/>
<dbReference type="AlphaFoldDB" id="A0A4Y2IP28"/>
<organism evidence="1 2">
    <name type="scientific">Araneus ventricosus</name>
    <name type="common">Orbweaver spider</name>
    <name type="synonym">Epeira ventricosa</name>
    <dbReference type="NCBI Taxonomy" id="182803"/>
    <lineage>
        <taxon>Eukaryota</taxon>
        <taxon>Metazoa</taxon>
        <taxon>Ecdysozoa</taxon>
        <taxon>Arthropoda</taxon>
        <taxon>Chelicerata</taxon>
        <taxon>Arachnida</taxon>
        <taxon>Araneae</taxon>
        <taxon>Araneomorphae</taxon>
        <taxon>Entelegynae</taxon>
        <taxon>Araneoidea</taxon>
        <taxon>Araneidae</taxon>
        <taxon>Araneus</taxon>
    </lineage>
</organism>
<accession>A0A4Y2IP28</accession>
<keyword evidence="2" id="KW-1185">Reference proteome</keyword>
<evidence type="ECO:0000313" key="1">
    <source>
        <dbReference type="EMBL" id="GBM79568.1"/>
    </source>
</evidence>
<reference evidence="1 2" key="1">
    <citation type="journal article" date="2019" name="Sci. Rep.">
        <title>Orb-weaving spider Araneus ventricosus genome elucidates the spidroin gene catalogue.</title>
        <authorList>
            <person name="Kono N."/>
            <person name="Nakamura H."/>
            <person name="Ohtoshi R."/>
            <person name="Moran D.A.P."/>
            <person name="Shinohara A."/>
            <person name="Yoshida Y."/>
            <person name="Fujiwara M."/>
            <person name="Mori M."/>
            <person name="Tomita M."/>
            <person name="Arakawa K."/>
        </authorList>
    </citation>
    <scope>NUCLEOTIDE SEQUENCE [LARGE SCALE GENOMIC DNA]</scope>
</reference>